<dbReference type="SMART" id="SM00228">
    <property type="entry name" value="PDZ"/>
    <property type="match status" value="1"/>
</dbReference>
<dbReference type="Gene3D" id="2.30.42.10">
    <property type="match status" value="1"/>
</dbReference>
<reference evidence="5" key="1">
    <citation type="submission" date="2019-09" db="EMBL/GenBank/DDBJ databases">
        <title>Characterisation of the sponge microbiome using genome-centric metagenomics.</title>
        <authorList>
            <person name="Engelberts J.P."/>
            <person name="Robbins S.J."/>
            <person name="De Goeij J.M."/>
            <person name="Aranda M."/>
            <person name="Bell S.C."/>
            <person name="Webster N.S."/>
        </authorList>
    </citation>
    <scope>NUCLEOTIDE SEQUENCE</scope>
    <source>
        <strain evidence="5">SB0676_bin_10</strain>
    </source>
</reference>
<dbReference type="GO" id="GO:0006508">
    <property type="term" value="P:proteolysis"/>
    <property type="evidence" value="ECO:0007669"/>
    <property type="project" value="UniProtKB-KW"/>
</dbReference>
<dbReference type="Pfam" id="PF13365">
    <property type="entry name" value="Trypsin_2"/>
    <property type="match status" value="1"/>
</dbReference>
<organism evidence="5">
    <name type="scientific">Synechococcus sp. SB0676_bin_10</name>
    <dbReference type="NCBI Taxonomy" id="2604869"/>
    <lineage>
        <taxon>Bacteria</taxon>
        <taxon>Bacillati</taxon>
        <taxon>Cyanobacteriota</taxon>
        <taxon>Cyanophyceae</taxon>
        <taxon>Synechococcales</taxon>
        <taxon>Synechococcaceae</taxon>
        <taxon>Synechococcus</taxon>
    </lineage>
</organism>
<dbReference type="InterPro" id="IPR001478">
    <property type="entry name" value="PDZ"/>
</dbReference>
<evidence type="ECO:0000256" key="3">
    <source>
        <dbReference type="ARBA" id="ARBA00022801"/>
    </source>
</evidence>
<name>A0A6B1F4C2_9SYNE</name>
<dbReference type="EMBL" id="VYDO01000132">
    <property type="protein sequence ID" value="MYG38160.1"/>
    <property type="molecule type" value="Genomic_DNA"/>
</dbReference>
<feature type="domain" description="PDZ" evidence="4">
    <location>
        <begin position="301"/>
        <end position="368"/>
    </location>
</feature>
<dbReference type="InterPro" id="IPR009003">
    <property type="entry name" value="Peptidase_S1_PA"/>
</dbReference>
<evidence type="ECO:0000313" key="5">
    <source>
        <dbReference type="EMBL" id="MYG38160.1"/>
    </source>
</evidence>
<keyword evidence="3" id="KW-0378">Hydrolase</keyword>
<gene>
    <name evidence="5" type="ORF">F4162_03990</name>
</gene>
<evidence type="ECO:0000256" key="1">
    <source>
        <dbReference type="ARBA" id="ARBA00010541"/>
    </source>
</evidence>
<dbReference type="SUPFAM" id="SSF50494">
    <property type="entry name" value="Trypsin-like serine proteases"/>
    <property type="match status" value="1"/>
</dbReference>
<sequence length="416" mass="44393">MALPSPLTPAPWPSPWYRTSSLLGRRAGALALSLALGSLVGAPTGFAQREPITPESFVTKAARRSGPAVVRIDTVRTVTIGRLPAQGLGHPFFDQFFNQFFEDGLPSRQRTQREQGTGVIFAEEGLILTNAHVVERSDQVEVRLTDGRTLAGTVVGLDSVTDLAVVRVMSPTPLPVAPLGDSDALEVGDWAIAVGNPFGLDNTVTMGIVSNLNRNISKLGITDKRLDLIQTDAAINPGNSGGPLLNAAGEVIGINTLVRSGPGAGLGFAIPINRARSIAEELIRTGKVSHAMVGIGLRPLTPELARAFNRNSDRGFRLPERQGVLITNVLPLSPAEQAGLRVGDVILAAAGARVTNAEELLKAVESAGVGGRLRLDVWRQERQQQVTVVPVDMAALQRRSRAVEDGTYWRRIPLRP</sequence>
<comment type="caution">
    <text evidence="5">The sequence shown here is derived from an EMBL/GenBank/DDBJ whole genome shotgun (WGS) entry which is preliminary data.</text>
</comment>
<dbReference type="AlphaFoldDB" id="A0A6B1F4C2"/>
<evidence type="ECO:0000256" key="2">
    <source>
        <dbReference type="ARBA" id="ARBA00022670"/>
    </source>
</evidence>
<dbReference type="GO" id="GO:0004252">
    <property type="term" value="F:serine-type endopeptidase activity"/>
    <property type="evidence" value="ECO:0007669"/>
    <property type="project" value="InterPro"/>
</dbReference>
<comment type="similarity">
    <text evidence="1">Belongs to the peptidase S1C family.</text>
</comment>
<dbReference type="InterPro" id="IPR043504">
    <property type="entry name" value="Peptidase_S1_PA_chymotrypsin"/>
</dbReference>
<accession>A0A6B1F4C2</accession>
<protein>
    <submittedName>
        <fullName evidence="5">Trypsin-like serine protease</fullName>
    </submittedName>
</protein>
<dbReference type="PROSITE" id="PS50106">
    <property type="entry name" value="PDZ"/>
    <property type="match status" value="1"/>
</dbReference>
<dbReference type="Pfam" id="PF17820">
    <property type="entry name" value="PDZ_6"/>
    <property type="match status" value="1"/>
</dbReference>
<dbReference type="PANTHER" id="PTHR22939">
    <property type="entry name" value="SERINE PROTEASE FAMILY S1C HTRA-RELATED"/>
    <property type="match status" value="1"/>
</dbReference>
<keyword evidence="2 5" id="KW-0645">Protease</keyword>
<dbReference type="PRINTS" id="PR00834">
    <property type="entry name" value="PROTEASES2C"/>
</dbReference>
<dbReference type="InterPro" id="IPR001940">
    <property type="entry name" value="Peptidase_S1C"/>
</dbReference>
<proteinExistence type="inferred from homology"/>
<dbReference type="Gene3D" id="2.40.10.10">
    <property type="entry name" value="Trypsin-like serine proteases"/>
    <property type="match status" value="2"/>
</dbReference>
<dbReference type="SUPFAM" id="SSF50156">
    <property type="entry name" value="PDZ domain-like"/>
    <property type="match status" value="1"/>
</dbReference>
<evidence type="ECO:0000259" key="4">
    <source>
        <dbReference type="PROSITE" id="PS50106"/>
    </source>
</evidence>
<dbReference type="PANTHER" id="PTHR22939:SF129">
    <property type="entry name" value="SERINE PROTEASE HTRA2, MITOCHONDRIAL"/>
    <property type="match status" value="1"/>
</dbReference>
<dbReference type="InterPro" id="IPR036034">
    <property type="entry name" value="PDZ_sf"/>
</dbReference>
<dbReference type="InterPro" id="IPR041489">
    <property type="entry name" value="PDZ_6"/>
</dbReference>